<feature type="domain" description="CAAX prenyl protease 2/Lysostaphin resistance protein A-like" evidence="2">
    <location>
        <begin position="172"/>
        <end position="260"/>
    </location>
</feature>
<accession>A0AAP2CFK1</accession>
<evidence type="ECO:0000259" key="2">
    <source>
        <dbReference type="Pfam" id="PF02517"/>
    </source>
</evidence>
<dbReference type="GO" id="GO:0004175">
    <property type="term" value="F:endopeptidase activity"/>
    <property type="evidence" value="ECO:0007669"/>
    <property type="project" value="UniProtKB-ARBA"/>
</dbReference>
<keyword evidence="1" id="KW-1133">Transmembrane helix</keyword>
<dbReference type="RefSeq" id="WP_213944550.1">
    <property type="nucleotide sequence ID" value="NZ_JAHCMY010000002.1"/>
</dbReference>
<keyword evidence="4" id="KW-1185">Reference proteome</keyword>
<dbReference type="PANTHER" id="PTHR43592:SF15">
    <property type="entry name" value="CAAX AMINO TERMINAL PROTEASE FAMILY PROTEIN"/>
    <property type="match status" value="1"/>
</dbReference>
<keyword evidence="3" id="KW-0482">Metalloprotease</keyword>
<feature type="transmembrane region" description="Helical" evidence="1">
    <location>
        <begin position="68"/>
        <end position="92"/>
    </location>
</feature>
<feature type="transmembrane region" description="Helical" evidence="1">
    <location>
        <begin position="113"/>
        <end position="132"/>
    </location>
</feature>
<dbReference type="InterPro" id="IPR003675">
    <property type="entry name" value="Rce1/LyrA-like_dom"/>
</dbReference>
<feature type="transmembrane region" description="Helical" evidence="1">
    <location>
        <begin position="202"/>
        <end position="221"/>
    </location>
</feature>
<feature type="transmembrane region" description="Helical" evidence="1">
    <location>
        <begin position="20"/>
        <end position="48"/>
    </location>
</feature>
<dbReference type="Pfam" id="PF02517">
    <property type="entry name" value="Rce1-like"/>
    <property type="match status" value="1"/>
</dbReference>
<comment type="caution">
    <text evidence="3">The sequence shown here is derived from an EMBL/GenBank/DDBJ whole genome shotgun (WGS) entry which is preliminary data.</text>
</comment>
<evidence type="ECO:0000313" key="3">
    <source>
        <dbReference type="EMBL" id="MBS9523666.1"/>
    </source>
</evidence>
<keyword evidence="1" id="KW-0812">Transmembrane</keyword>
<sequence>MEIYETRSEIGKKHNWLLSLVLLVLIIFGSMAIMQGLSLFLVPPLFGIPVDDILYIFGGNYEHPNARLAFLFMQGVGSGLGFLVGSLIYIKFIDRGTLRWKQQLKNTKFNQSILIVPILLSFVTVNSLVIYWNTQISFPDFMKSFEIYAQTQEAEMMRLTQYFTDFANVGEFLLGILVIGILAGVGEEYLFRGLLQPKLHQYTGNPHVAIWLTAAIFSAIHFQFCGFFPRMLLGALFGYLYLYSGSLIYPIAAHVLNNAFTVTMVYFSKIGWVEFNIEDSSQLEWHYLIIGLVIFLFSFKRFIDQSHNSPFHGKMADRHHH</sequence>
<keyword evidence="3" id="KW-0378">Hydrolase</keyword>
<dbReference type="AlphaFoldDB" id="A0AAP2CFK1"/>
<gene>
    <name evidence="3" type="ORF">KI659_06500</name>
</gene>
<feature type="transmembrane region" description="Helical" evidence="1">
    <location>
        <begin position="172"/>
        <end position="190"/>
    </location>
</feature>
<name>A0AAP2CFK1_9BACT</name>
<evidence type="ECO:0000256" key="1">
    <source>
        <dbReference type="SAM" id="Phobius"/>
    </source>
</evidence>
<keyword evidence="3" id="KW-0645">Protease</keyword>
<protein>
    <submittedName>
        <fullName evidence="3">CPBP family intramembrane metalloprotease</fullName>
        <ecNumber evidence="3">3.4.24.-</ecNumber>
    </submittedName>
</protein>
<proteinExistence type="predicted"/>
<dbReference type="GO" id="GO:0080120">
    <property type="term" value="P:CAAX-box protein maturation"/>
    <property type="evidence" value="ECO:0007669"/>
    <property type="project" value="UniProtKB-ARBA"/>
</dbReference>
<evidence type="ECO:0000313" key="4">
    <source>
        <dbReference type="Proteomes" id="UP001319104"/>
    </source>
</evidence>
<dbReference type="PANTHER" id="PTHR43592">
    <property type="entry name" value="CAAX AMINO TERMINAL PROTEASE"/>
    <property type="match status" value="1"/>
</dbReference>
<reference evidence="3 4" key="1">
    <citation type="submission" date="2021-05" db="EMBL/GenBank/DDBJ databases">
        <authorList>
            <person name="Zhang Z.D."/>
            <person name="Osman G."/>
        </authorList>
    </citation>
    <scope>NUCLEOTIDE SEQUENCE [LARGE SCALE GENOMIC DNA]</scope>
    <source>
        <strain evidence="3 4">KCTC 32217</strain>
    </source>
</reference>
<dbReference type="EMBL" id="JAHCMY010000002">
    <property type="protein sequence ID" value="MBS9523666.1"/>
    <property type="molecule type" value="Genomic_DNA"/>
</dbReference>
<dbReference type="EC" id="3.4.24.-" evidence="3"/>
<dbReference type="GO" id="GO:0008237">
    <property type="term" value="F:metallopeptidase activity"/>
    <property type="evidence" value="ECO:0007669"/>
    <property type="project" value="UniProtKB-KW"/>
</dbReference>
<dbReference type="Proteomes" id="UP001319104">
    <property type="component" value="Unassembled WGS sequence"/>
</dbReference>
<organism evidence="3 4">
    <name type="scientific">Litoribacter ruber</name>
    <dbReference type="NCBI Taxonomy" id="702568"/>
    <lineage>
        <taxon>Bacteria</taxon>
        <taxon>Pseudomonadati</taxon>
        <taxon>Bacteroidota</taxon>
        <taxon>Cytophagia</taxon>
        <taxon>Cytophagales</taxon>
        <taxon>Cyclobacteriaceae</taxon>
        <taxon>Litoribacter</taxon>
    </lineage>
</organism>
<keyword evidence="1" id="KW-0472">Membrane</keyword>